<gene>
    <name evidence="2" type="ORF">FBUS_02863</name>
</gene>
<dbReference type="EMBL" id="LUCM01003396">
    <property type="protein sequence ID" value="KAA0195870.1"/>
    <property type="molecule type" value="Genomic_DNA"/>
</dbReference>
<feature type="compositionally biased region" description="Polar residues" evidence="1">
    <location>
        <begin position="58"/>
        <end position="71"/>
    </location>
</feature>
<comment type="caution">
    <text evidence="2">The sequence shown here is derived from an EMBL/GenBank/DDBJ whole genome shotgun (WGS) entry which is preliminary data.</text>
</comment>
<keyword evidence="3" id="KW-1185">Reference proteome</keyword>
<evidence type="ECO:0000313" key="2">
    <source>
        <dbReference type="EMBL" id="KAA0195870.1"/>
    </source>
</evidence>
<dbReference type="AlphaFoldDB" id="A0A8E0VM61"/>
<dbReference type="OrthoDB" id="6224953at2759"/>
<feature type="compositionally biased region" description="Basic and acidic residues" evidence="1">
    <location>
        <begin position="86"/>
        <end position="96"/>
    </location>
</feature>
<name>A0A8E0VM61_9TREM</name>
<evidence type="ECO:0000256" key="1">
    <source>
        <dbReference type="SAM" id="MobiDB-lite"/>
    </source>
</evidence>
<accession>A0A8E0VM61</accession>
<organism evidence="2 3">
    <name type="scientific">Fasciolopsis buskii</name>
    <dbReference type="NCBI Taxonomy" id="27845"/>
    <lineage>
        <taxon>Eukaryota</taxon>
        <taxon>Metazoa</taxon>
        <taxon>Spiralia</taxon>
        <taxon>Lophotrochozoa</taxon>
        <taxon>Platyhelminthes</taxon>
        <taxon>Trematoda</taxon>
        <taxon>Digenea</taxon>
        <taxon>Plagiorchiida</taxon>
        <taxon>Echinostomata</taxon>
        <taxon>Echinostomatoidea</taxon>
        <taxon>Fasciolidae</taxon>
        <taxon>Fasciolopsis</taxon>
    </lineage>
</organism>
<dbReference type="GO" id="GO:0046785">
    <property type="term" value="P:microtubule polymerization"/>
    <property type="evidence" value="ECO:0007669"/>
    <property type="project" value="InterPro"/>
</dbReference>
<feature type="region of interest" description="Disordered" evidence="1">
    <location>
        <begin position="58"/>
        <end position="112"/>
    </location>
</feature>
<protein>
    <submittedName>
        <fullName evidence="2">Uncharacterized protein</fullName>
    </submittedName>
</protein>
<reference evidence="2" key="1">
    <citation type="submission" date="2019-05" db="EMBL/GenBank/DDBJ databases">
        <title>Annotation for the trematode Fasciolopsis buski.</title>
        <authorList>
            <person name="Choi Y.-J."/>
        </authorList>
    </citation>
    <scope>NUCLEOTIDE SEQUENCE</scope>
    <source>
        <strain evidence="2">HT</strain>
        <tissue evidence="2">Whole worm</tissue>
    </source>
</reference>
<dbReference type="Proteomes" id="UP000728185">
    <property type="component" value="Unassembled WGS sequence"/>
</dbReference>
<dbReference type="GO" id="GO:0015631">
    <property type="term" value="F:tubulin binding"/>
    <property type="evidence" value="ECO:0007669"/>
    <property type="project" value="InterPro"/>
</dbReference>
<proteinExistence type="predicted"/>
<dbReference type="Pfam" id="PF05517">
    <property type="entry name" value="p25-alpha"/>
    <property type="match status" value="1"/>
</dbReference>
<sequence>MTTFFVLTNSLNSTIRGIDYDGFVKFITNYLGPAYGRMNGIEQKEAIQEIKEKLSKAQPQLKNTTKVSNDAVTKRLVDPKNFPTASKEKFDPEYRRTGSQTSSGRPIFNRKP</sequence>
<dbReference type="InterPro" id="IPR008907">
    <property type="entry name" value="TPP/p25"/>
</dbReference>
<evidence type="ECO:0000313" key="3">
    <source>
        <dbReference type="Proteomes" id="UP000728185"/>
    </source>
</evidence>